<accession>A0ABS7SK92</accession>
<keyword evidence="3" id="KW-1185">Reference proteome</keyword>
<evidence type="ECO:0000313" key="2">
    <source>
        <dbReference type="EMBL" id="MBZ2206359.1"/>
    </source>
</evidence>
<feature type="transmembrane region" description="Helical" evidence="1">
    <location>
        <begin position="24"/>
        <end position="44"/>
    </location>
</feature>
<reference evidence="2 3" key="1">
    <citation type="submission" date="2021-01" db="EMBL/GenBank/DDBJ databases">
        <authorList>
            <person name="Ruan W."/>
            <person name="Khan S.A."/>
            <person name="Jeon C.O."/>
        </authorList>
    </citation>
    <scope>NUCLEOTIDE SEQUENCE [LARGE SCALE GENOMIC DNA]</scope>
    <source>
        <strain evidence="2 3">R798</strain>
    </source>
</reference>
<dbReference type="Proteomes" id="UP000809349">
    <property type="component" value="Unassembled WGS sequence"/>
</dbReference>
<proteinExistence type="predicted"/>
<keyword evidence="1" id="KW-0472">Membrane</keyword>
<protein>
    <submittedName>
        <fullName evidence="2">Uncharacterized protein</fullName>
    </submittedName>
</protein>
<keyword evidence="1" id="KW-0812">Transmembrane</keyword>
<evidence type="ECO:0000256" key="1">
    <source>
        <dbReference type="SAM" id="Phobius"/>
    </source>
</evidence>
<name>A0ABS7SK92_9BURK</name>
<reference evidence="2 3" key="2">
    <citation type="submission" date="2021-08" db="EMBL/GenBank/DDBJ databases">
        <title>Massilia sp. R798.</title>
        <authorList>
            <person name="Baek J.H."/>
            <person name="Jung H.S."/>
            <person name="Kim K.R."/>
            <person name="Jeon C.O."/>
        </authorList>
    </citation>
    <scope>NUCLEOTIDE SEQUENCE [LARGE SCALE GENOMIC DNA]</scope>
    <source>
        <strain evidence="2 3">R798</strain>
    </source>
</reference>
<dbReference type="EMBL" id="JAFBIL020000001">
    <property type="protein sequence ID" value="MBZ2206359.1"/>
    <property type="molecule type" value="Genomic_DNA"/>
</dbReference>
<evidence type="ECO:0000313" key="3">
    <source>
        <dbReference type="Proteomes" id="UP000809349"/>
    </source>
</evidence>
<comment type="caution">
    <text evidence="2">The sequence shown here is derived from an EMBL/GenBank/DDBJ whole genome shotgun (WGS) entry which is preliminary data.</text>
</comment>
<organism evidence="2 3">
    <name type="scientific">Massilia soli</name>
    <dbReference type="NCBI Taxonomy" id="2792854"/>
    <lineage>
        <taxon>Bacteria</taxon>
        <taxon>Pseudomonadati</taxon>
        <taxon>Pseudomonadota</taxon>
        <taxon>Betaproteobacteria</taxon>
        <taxon>Burkholderiales</taxon>
        <taxon>Oxalobacteraceae</taxon>
        <taxon>Telluria group</taxon>
        <taxon>Massilia</taxon>
    </lineage>
</organism>
<keyword evidence="1" id="KW-1133">Transmembrane helix</keyword>
<sequence length="108" mass="12158">MGLEHGLAPRWGGLKASGEPDQTVPGRCGLVLLAFVVLPSLRFFQFFRFFKHAAMLDALAHHFRVLLGGHRRSSHQVFQLRGIGVVTFHRQLILGFVSEQVKIRRGAR</sequence>
<gene>
    <name evidence="2" type="ORF">I4X03_003685</name>
</gene>